<dbReference type="KEGG" id="bcv:Bcav_0687"/>
<dbReference type="Proteomes" id="UP000007962">
    <property type="component" value="Chromosome"/>
</dbReference>
<dbReference type="RefSeq" id="WP_012725728.1">
    <property type="nucleotide sequence ID" value="NC_012669.1"/>
</dbReference>
<dbReference type="STRING" id="471853.Bcav_0687"/>
<name>C5BYJ0_BEUC1</name>
<accession>C5BYJ0</accession>
<proteinExistence type="predicted"/>
<protein>
    <recommendedName>
        <fullName evidence="4">RAMA domain-containing protein</fullName>
    </recommendedName>
</protein>
<organism evidence="2 3">
    <name type="scientific">Beutenbergia cavernae (strain ATCC BAA-8 / DSM 12333 / CCUG 43141 / JCM 11478 / NBRC 16432 / NCIMB 13614 / HKI 0122)</name>
    <dbReference type="NCBI Taxonomy" id="471853"/>
    <lineage>
        <taxon>Bacteria</taxon>
        <taxon>Bacillati</taxon>
        <taxon>Actinomycetota</taxon>
        <taxon>Actinomycetes</taxon>
        <taxon>Micrococcales</taxon>
        <taxon>Beutenbergiaceae</taxon>
        <taxon>Beutenbergia</taxon>
    </lineage>
</organism>
<sequence length="357" mass="37456">MPLFEFEHGRPVQVRLGRSTRAPLDEQALALVRESVLEMLLLPVFPVAWCDDDPDLGPYLLTLDGGGSVVVVAVVPQLDETRLVAALAQASRSGRRGWRDVAEAYPPGVPSLRRDWNVFRETLPPSPAAVPRLVVVTGDAVGPARDAVTLLGDAGVVVHELTARELVPGRVALELTAVEPVPVAPREVRLELGPAAAVRALGTGEPASPVTRRERRRRETEGESPAAPVVTSPVRTPPLGIARPAPNADLAAVAALVGAGTELVAATNGDVSDAAVLTAEGLLVLADGRVFSSVDEAAAEALGRTVDDGWLAWRFGRGGPFLGEALLEARFRSATGRAGSFRTDAAPVRRGGRRAAS</sequence>
<dbReference type="EMBL" id="CP001618">
    <property type="protein sequence ID" value="ACQ78948.1"/>
    <property type="molecule type" value="Genomic_DNA"/>
</dbReference>
<dbReference type="AlphaFoldDB" id="C5BYJ0"/>
<evidence type="ECO:0000313" key="3">
    <source>
        <dbReference type="Proteomes" id="UP000007962"/>
    </source>
</evidence>
<feature type="region of interest" description="Disordered" evidence="1">
    <location>
        <begin position="201"/>
        <end position="237"/>
    </location>
</feature>
<evidence type="ECO:0000313" key="2">
    <source>
        <dbReference type="EMBL" id="ACQ78948.1"/>
    </source>
</evidence>
<reference evidence="2 3" key="1">
    <citation type="journal article" date="2009" name="Stand. Genomic Sci.">
        <title>Complete genome sequence of Beutenbergia cavernae type strain (HKI 0122).</title>
        <authorList>
            <person name="Land M."/>
            <person name="Pukall R."/>
            <person name="Abt B."/>
            <person name="Goker M."/>
            <person name="Rohde M."/>
            <person name="Glavina Del Rio T."/>
            <person name="Tice H."/>
            <person name="Copeland A."/>
            <person name="Cheng J.F."/>
            <person name="Lucas S."/>
            <person name="Chen F."/>
            <person name="Nolan M."/>
            <person name="Bruce D."/>
            <person name="Goodwin L."/>
            <person name="Pitluck S."/>
            <person name="Ivanova N."/>
            <person name="Mavromatis K."/>
            <person name="Ovchinnikova G."/>
            <person name="Pati A."/>
            <person name="Chen A."/>
            <person name="Palaniappan K."/>
            <person name="Hauser L."/>
            <person name="Chang Y.J."/>
            <person name="Jefferies C.C."/>
            <person name="Saunders E."/>
            <person name="Brettin T."/>
            <person name="Detter J.C."/>
            <person name="Han C."/>
            <person name="Chain P."/>
            <person name="Bristow J."/>
            <person name="Eisen J.A."/>
            <person name="Markowitz V."/>
            <person name="Hugenholtz P."/>
            <person name="Kyrpides N.C."/>
            <person name="Klenk H.P."/>
            <person name="Lapidus A."/>
        </authorList>
    </citation>
    <scope>NUCLEOTIDE SEQUENCE [LARGE SCALE GENOMIC DNA]</scope>
    <source>
        <strain evidence="3">ATCC BAA-8 / DSM 12333 / NBRC 16432</strain>
    </source>
</reference>
<keyword evidence="3" id="KW-1185">Reference proteome</keyword>
<dbReference type="eggNOG" id="ENOG50334FC">
    <property type="taxonomic scope" value="Bacteria"/>
</dbReference>
<evidence type="ECO:0000256" key="1">
    <source>
        <dbReference type="SAM" id="MobiDB-lite"/>
    </source>
</evidence>
<gene>
    <name evidence="2" type="ordered locus">Bcav_0687</name>
</gene>
<dbReference type="OrthoDB" id="5149322at2"/>
<dbReference type="HOGENOM" id="CLU_775375_0_0_11"/>
<evidence type="ECO:0008006" key="4">
    <source>
        <dbReference type="Google" id="ProtNLM"/>
    </source>
</evidence>